<name>A0A0J9C0Y6_9FIRM</name>
<accession>A0A0J9C0Y6</accession>
<sequence length="358" mass="39462">MRMKWKRSVLSKIEGIYCVEVLHTNTGIKIAAASELRHGICKIIDFKSREEEIVWNGPGGCMNVAQWKEDGSLIGVQNFYKGAQALDAQVAVAYREGRGWVTKVLAKLPYLHHCGVVYVEGRAYVIACTLCTKREFQGDWSHPGRIQVLEVPDPAEHPEPVQGPEPADSFGAHGDIRIIRDGITKNHGFWQGMLDNRQVTLVSGNALYCVTAPKTKGDDWRTEILIEREISDIAVADIDGDGEDEILAFEGLHGNQATINKRVNGQWKVIYSCPMEFAHGIWGGTLLGKPVFVIGSMKGEGELSVLSFTRDQGNGAFLRTVLETGIGPSNIRGLSHEGKDYILAAAREAGELVLFELY</sequence>
<dbReference type="AlphaFoldDB" id="A0A0J9C0Y6"/>
<evidence type="ECO:0008006" key="3">
    <source>
        <dbReference type="Google" id="ProtNLM"/>
    </source>
</evidence>
<evidence type="ECO:0000313" key="1">
    <source>
        <dbReference type="EMBL" id="KMW18763.1"/>
    </source>
</evidence>
<dbReference type="Proteomes" id="UP000037392">
    <property type="component" value="Unassembled WGS sequence"/>
</dbReference>
<proteinExistence type="predicted"/>
<gene>
    <name evidence="1" type="ORF">HMPREF9470_02867</name>
</gene>
<organism evidence="1 2">
    <name type="scientific">[Clostridium] citroniae WAL-19142</name>
    <dbReference type="NCBI Taxonomy" id="742734"/>
    <lineage>
        <taxon>Bacteria</taxon>
        <taxon>Bacillati</taxon>
        <taxon>Bacillota</taxon>
        <taxon>Clostridia</taxon>
        <taxon>Lachnospirales</taxon>
        <taxon>Lachnospiraceae</taxon>
        <taxon>Enterocloster</taxon>
    </lineage>
</organism>
<reference evidence="1 2" key="1">
    <citation type="submission" date="2011-04" db="EMBL/GenBank/DDBJ databases">
        <title>The Genome Sequence of Clostridium citroniae WAL-19142.</title>
        <authorList>
            <consortium name="The Broad Institute Genome Sequencing Platform"/>
            <person name="Earl A."/>
            <person name="Ward D."/>
            <person name="Feldgarden M."/>
            <person name="Gevers D."/>
            <person name="Warren Y.A."/>
            <person name="Tyrrell K.L."/>
            <person name="Citron D.M."/>
            <person name="Goldstein E.J."/>
            <person name="Daigneault M."/>
            <person name="Allen-Vercoe E."/>
            <person name="Young S.K."/>
            <person name="Zeng Q."/>
            <person name="Gargeya S."/>
            <person name="Fitzgerald M."/>
            <person name="Haas B."/>
            <person name="Abouelleil A."/>
            <person name="Alvarado L."/>
            <person name="Arachchi H.M."/>
            <person name="Berlin A."/>
            <person name="Brown A."/>
            <person name="Chapman S.B."/>
            <person name="Chen Z."/>
            <person name="Dunbar C."/>
            <person name="Freedman E."/>
            <person name="Gearin G."/>
            <person name="Gellesch M."/>
            <person name="Goldberg J."/>
            <person name="Griggs A."/>
            <person name="Gujja S."/>
            <person name="Heilman E.R."/>
            <person name="Heiman D."/>
            <person name="Howarth C."/>
            <person name="Larson L."/>
            <person name="Lui A."/>
            <person name="MacDonald P.J."/>
            <person name="Mehta T."/>
            <person name="Montmayeur A."/>
            <person name="Murphy C."/>
            <person name="Neiman D."/>
            <person name="Pearson M."/>
            <person name="Priest M."/>
            <person name="Roberts A."/>
            <person name="Saif S."/>
            <person name="Shea T."/>
            <person name="Shenoy N."/>
            <person name="Sisk P."/>
            <person name="Stolte C."/>
            <person name="Sykes S."/>
            <person name="White J."/>
            <person name="Yandava C."/>
            <person name="Wortman J."/>
            <person name="Nusbaum C."/>
            <person name="Birren B."/>
        </authorList>
    </citation>
    <scope>NUCLEOTIDE SEQUENCE [LARGE SCALE GENOMIC DNA]</scope>
    <source>
        <strain evidence="1 2">WAL-19142</strain>
    </source>
</reference>
<dbReference type="GeneID" id="93163359"/>
<dbReference type="OrthoDB" id="95664at2"/>
<protein>
    <recommendedName>
        <fullName evidence="3">FG-GAP repeat protein</fullName>
    </recommendedName>
</protein>
<evidence type="ECO:0000313" key="2">
    <source>
        <dbReference type="Proteomes" id="UP000037392"/>
    </source>
</evidence>
<dbReference type="EMBL" id="ADLK01000022">
    <property type="protein sequence ID" value="KMW18763.1"/>
    <property type="molecule type" value="Genomic_DNA"/>
</dbReference>
<dbReference type="RefSeq" id="WP_048930077.1">
    <property type="nucleotide sequence ID" value="NZ_KQ235878.1"/>
</dbReference>
<comment type="caution">
    <text evidence="1">The sequence shown here is derived from an EMBL/GenBank/DDBJ whole genome shotgun (WGS) entry which is preliminary data.</text>
</comment>
<dbReference type="PATRIC" id="fig|742734.4.peg.3070"/>